<dbReference type="FunFam" id="3.30.450.20:FF:000027">
    <property type="entry name" value="Nuclear receptor coactivator 3"/>
    <property type="match status" value="1"/>
</dbReference>
<keyword evidence="5" id="KW-0804">Transcription</keyword>
<evidence type="ECO:0000313" key="10">
    <source>
        <dbReference type="Proteomes" id="UP000233556"/>
    </source>
</evidence>
<dbReference type="InterPro" id="IPR036638">
    <property type="entry name" value="HLH_DNA-bd_sf"/>
</dbReference>
<protein>
    <submittedName>
        <fullName evidence="9">Nuclear receptor coactivator 3 isoform x1</fullName>
    </submittedName>
</protein>
<dbReference type="PANTHER" id="PTHR10684:SF3">
    <property type="entry name" value="NUCLEAR RECEPTOR COACTIVATOR 3"/>
    <property type="match status" value="1"/>
</dbReference>
<proteinExistence type="inferred from homology"/>
<evidence type="ECO:0000259" key="7">
    <source>
        <dbReference type="PROSITE" id="PS50112"/>
    </source>
</evidence>
<dbReference type="InterPro" id="IPR000014">
    <property type="entry name" value="PAS"/>
</dbReference>
<dbReference type="SUPFAM" id="SSF55785">
    <property type="entry name" value="PYP-like sensor domain (PAS domain)"/>
    <property type="match status" value="1"/>
</dbReference>
<dbReference type="GO" id="GO:0003713">
    <property type="term" value="F:transcription coactivator activity"/>
    <property type="evidence" value="ECO:0007669"/>
    <property type="project" value="InterPro"/>
</dbReference>
<name>A0A2I0TFU0_LIMLA</name>
<evidence type="ECO:0000256" key="6">
    <source>
        <dbReference type="ARBA" id="ARBA00023242"/>
    </source>
</evidence>
<dbReference type="GO" id="GO:0045944">
    <property type="term" value="P:positive regulation of transcription by RNA polymerase II"/>
    <property type="evidence" value="ECO:0007669"/>
    <property type="project" value="TreeGrafter"/>
</dbReference>
<evidence type="ECO:0000256" key="2">
    <source>
        <dbReference type="ARBA" id="ARBA00022737"/>
    </source>
</evidence>
<dbReference type="CDD" id="cd00130">
    <property type="entry name" value="PAS"/>
    <property type="match status" value="1"/>
</dbReference>
<evidence type="ECO:0000256" key="5">
    <source>
        <dbReference type="ARBA" id="ARBA00023163"/>
    </source>
</evidence>
<keyword evidence="9" id="KW-0675">Receptor</keyword>
<dbReference type="SMART" id="SM00091">
    <property type="entry name" value="PAS"/>
    <property type="match status" value="1"/>
</dbReference>
<dbReference type="InterPro" id="IPR035965">
    <property type="entry name" value="PAS-like_dom_sf"/>
</dbReference>
<dbReference type="GO" id="GO:0016922">
    <property type="term" value="F:nuclear receptor binding"/>
    <property type="evidence" value="ECO:0007669"/>
    <property type="project" value="TreeGrafter"/>
</dbReference>
<feature type="domain" description="BHLH" evidence="8">
    <location>
        <begin position="4"/>
        <end position="61"/>
    </location>
</feature>
<sequence length="244" mass="27712">MLFLVPSLTCSGEKRRREQESKYIEELAELISANLSDIDNFNVKPDKCAILKETVRQIRQIKEQGKAVSSDDDVQKADVSSTGQGVIDKDSLGPLLLQALDGFLFVVNRDGNIVFVSENVTQYLQYKQEDLVNTSVYGILHEEDRKDFLKNLPKSSVNGVAWTNETPRQKSHTFNCRMMVKTSHDLLEDVGSHQDARQRYETMQCFALSQPRAMMEEGEGRKFCGITVHKRNLQGKLFGICYVL</sequence>
<evidence type="ECO:0000256" key="4">
    <source>
        <dbReference type="ARBA" id="ARBA00023159"/>
    </source>
</evidence>
<dbReference type="AlphaFoldDB" id="A0A2I0TFU0"/>
<keyword evidence="6" id="KW-0539">Nucleus</keyword>
<dbReference type="SMART" id="SM00353">
    <property type="entry name" value="HLH"/>
    <property type="match status" value="1"/>
</dbReference>
<keyword evidence="10" id="KW-1185">Reference proteome</keyword>
<dbReference type="Pfam" id="PF00989">
    <property type="entry name" value="PAS"/>
    <property type="match status" value="1"/>
</dbReference>
<dbReference type="InterPro" id="IPR056193">
    <property type="entry name" value="bHLH_NCOA1-3"/>
</dbReference>
<dbReference type="Gene3D" id="3.30.450.20">
    <property type="entry name" value="PAS domain"/>
    <property type="match status" value="1"/>
</dbReference>
<dbReference type="OrthoDB" id="10035882at2759"/>
<dbReference type="InterPro" id="IPR011598">
    <property type="entry name" value="bHLH_dom"/>
</dbReference>
<dbReference type="PROSITE" id="PS50112">
    <property type="entry name" value="PAS"/>
    <property type="match status" value="1"/>
</dbReference>
<dbReference type="Gene3D" id="4.10.280.10">
    <property type="entry name" value="Helix-loop-helix DNA-binding domain"/>
    <property type="match status" value="1"/>
</dbReference>
<feature type="domain" description="PAS" evidence="7">
    <location>
        <begin position="96"/>
        <end position="159"/>
    </location>
</feature>
<keyword evidence="3" id="KW-0805">Transcription regulation</keyword>
<keyword evidence="2" id="KW-0677">Repeat</keyword>
<dbReference type="InterPro" id="IPR017426">
    <property type="entry name" value="Nuclear_rcpt_coactivator"/>
</dbReference>
<gene>
    <name evidence="9" type="ORF">llap_17028</name>
</gene>
<dbReference type="InterPro" id="IPR013767">
    <property type="entry name" value="PAS_fold"/>
</dbReference>
<dbReference type="GO" id="GO:0032870">
    <property type="term" value="P:cellular response to hormone stimulus"/>
    <property type="evidence" value="ECO:0007669"/>
    <property type="project" value="TreeGrafter"/>
</dbReference>
<dbReference type="FunFam" id="4.10.280.10:FF:000008">
    <property type="entry name" value="Nuclear receptor coactivator"/>
    <property type="match status" value="1"/>
</dbReference>
<dbReference type="Proteomes" id="UP000233556">
    <property type="component" value="Unassembled WGS sequence"/>
</dbReference>
<evidence type="ECO:0000256" key="1">
    <source>
        <dbReference type="ARBA" id="ARBA00009933"/>
    </source>
</evidence>
<dbReference type="Pfam" id="PF23172">
    <property type="entry name" value="bHLH_NCOA"/>
    <property type="match status" value="1"/>
</dbReference>
<reference evidence="10" key="1">
    <citation type="submission" date="2017-11" db="EMBL/GenBank/DDBJ databases">
        <authorList>
            <person name="Lima N.C."/>
            <person name="Parody-Merino A.M."/>
            <person name="Battley P.F."/>
            <person name="Fidler A.E."/>
            <person name="Prosdocimi F."/>
        </authorList>
    </citation>
    <scope>NUCLEOTIDE SEQUENCE [LARGE SCALE GENOMIC DNA]</scope>
</reference>
<evidence type="ECO:0000256" key="3">
    <source>
        <dbReference type="ARBA" id="ARBA00023015"/>
    </source>
</evidence>
<comment type="similarity">
    <text evidence="1">Belongs to the SRC/p160 nuclear receptor coactivator family.</text>
</comment>
<organism evidence="9 10">
    <name type="scientific">Limosa lapponica baueri</name>
    <dbReference type="NCBI Taxonomy" id="1758121"/>
    <lineage>
        <taxon>Eukaryota</taxon>
        <taxon>Metazoa</taxon>
        <taxon>Chordata</taxon>
        <taxon>Craniata</taxon>
        <taxon>Vertebrata</taxon>
        <taxon>Euteleostomi</taxon>
        <taxon>Archelosauria</taxon>
        <taxon>Archosauria</taxon>
        <taxon>Dinosauria</taxon>
        <taxon>Saurischia</taxon>
        <taxon>Theropoda</taxon>
        <taxon>Coelurosauria</taxon>
        <taxon>Aves</taxon>
        <taxon>Neognathae</taxon>
        <taxon>Neoaves</taxon>
        <taxon>Charadriiformes</taxon>
        <taxon>Scolopacidae</taxon>
        <taxon>Limosa</taxon>
    </lineage>
</organism>
<dbReference type="EMBL" id="KZ510988">
    <property type="protein sequence ID" value="PKU32668.1"/>
    <property type="molecule type" value="Genomic_DNA"/>
</dbReference>
<accession>A0A2I0TFU0</accession>
<evidence type="ECO:0000259" key="8">
    <source>
        <dbReference type="PROSITE" id="PS50888"/>
    </source>
</evidence>
<dbReference type="GO" id="GO:0005634">
    <property type="term" value="C:nucleus"/>
    <property type="evidence" value="ECO:0007669"/>
    <property type="project" value="InterPro"/>
</dbReference>
<dbReference type="SUPFAM" id="SSF47459">
    <property type="entry name" value="HLH, helix-loop-helix DNA-binding domain"/>
    <property type="match status" value="1"/>
</dbReference>
<reference evidence="10" key="2">
    <citation type="submission" date="2017-12" db="EMBL/GenBank/DDBJ databases">
        <title>Genome sequence of the Bar-tailed Godwit (Limosa lapponica baueri).</title>
        <authorList>
            <person name="Lima N.C.B."/>
            <person name="Parody-Merino A.M."/>
            <person name="Battley P.F."/>
            <person name="Fidler A.E."/>
            <person name="Prosdocimi F."/>
        </authorList>
    </citation>
    <scope>NUCLEOTIDE SEQUENCE [LARGE SCALE GENOMIC DNA]</scope>
</reference>
<dbReference type="GO" id="GO:0046983">
    <property type="term" value="F:protein dimerization activity"/>
    <property type="evidence" value="ECO:0007669"/>
    <property type="project" value="InterPro"/>
</dbReference>
<keyword evidence="4" id="KW-0010">Activator</keyword>
<dbReference type="PROSITE" id="PS50888">
    <property type="entry name" value="BHLH"/>
    <property type="match status" value="1"/>
</dbReference>
<evidence type="ECO:0000313" key="9">
    <source>
        <dbReference type="EMBL" id="PKU32668.1"/>
    </source>
</evidence>
<dbReference type="PANTHER" id="PTHR10684">
    <property type="entry name" value="NUCLEAR RECEPTOR COACTIVATOR"/>
    <property type="match status" value="1"/>
</dbReference>